<comment type="catalytic activity">
    <reaction evidence="7">
        <text>L-threonyl-[protein] + ATP = O-phospho-L-threonyl-[protein] + ADP + H(+)</text>
        <dbReference type="Rhea" id="RHEA:46608"/>
        <dbReference type="Rhea" id="RHEA-COMP:11060"/>
        <dbReference type="Rhea" id="RHEA-COMP:11605"/>
        <dbReference type="ChEBI" id="CHEBI:15378"/>
        <dbReference type="ChEBI" id="CHEBI:30013"/>
        <dbReference type="ChEBI" id="CHEBI:30616"/>
        <dbReference type="ChEBI" id="CHEBI:61977"/>
        <dbReference type="ChEBI" id="CHEBI:456216"/>
        <dbReference type="EC" id="2.7.11.21"/>
    </reaction>
</comment>
<feature type="compositionally biased region" description="Low complexity" evidence="8">
    <location>
        <begin position="343"/>
        <end position="383"/>
    </location>
</feature>
<evidence type="ECO:0000256" key="3">
    <source>
        <dbReference type="ARBA" id="ARBA00022741"/>
    </source>
</evidence>
<keyword evidence="3 6" id="KW-0547">Nucleotide-binding</keyword>
<feature type="domain" description="Protein kinase" evidence="9">
    <location>
        <begin position="29"/>
        <end position="312"/>
    </location>
</feature>
<feature type="compositionally biased region" description="Low complexity" evidence="8">
    <location>
        <begin position="390"/>
        <end position="404"/>
    </location>
</feature>
<dbReference type="InterPro" id="IPR008271">
    <property type="entry name" value="Ser/Thr_kinase_AS"/>
</dbReference>
<feature type="binding site" evidence="6">
    <location>
        <position position="58"/>
    </location>
    <ligand>
        <name>ATP</name>
        <dbReference type="ChEBI" id="CHEBI:30616"/>
    </ligand>
</feature>
<dbReference type="Pfam" id="PF00069">
    <property type="entry name" value="Pkinase"/>
    <property type="match status" value="1"/>
</dbReference>
<evidence type="ECO:0000256" key="1">
    <source>
        <dbReference type="ARBA" id="ARBA00022527"/>
    </source>
</evidence>
<keyword evidence="12" id="KW-1185">Reference proteome</keyword>
<proteinExistence type="inferred from homology"/>
<evidence type="ECO:0000256" key="2">
    <source>
        <dbReference type="ARBA" id="ARBA00022679"/>
    </source>
</evidence>
<evidence type="ECO:0000256" key="5">
    <source>
        <dbReference type="ARBA" id="ARBA00022840"/>
    </source>
</evidence>
<dbReference type="PROSITE" id="PS00108">
    <property type="entry name" value="PROTEIN_KINASE_ST"/>
    <property type="match status" value="1"/>
</dbReference>
<dbReference type="InterPro" id="IPR017441">
    <property type="entry name" value="Protein_kinase_ATP_BS"/>
</dbReference>
<evidence type="ECO:0000256" key="4">
    <source>
        <dbReference type="ARBA" id="ARBA00022777"/>
    </source>
</evidence>
<keyword evidence="4 7" id="KW-0418">Kinase</keyword>
<sequence length="945" mass="107604">MHQCSNHDGNHPVPSVLYRKKHDGKLLKYDILEEIGKGGFGVVYSAIESPSKMKVALKCTPKSRLESQKIKKKLINEMTIHRSLNHPNIVKFLGTFHDEYYIYFILELCEGGNVLEYIKNFNTNNNKRKYKAQYNYNSRFFNDQNGIVYLPEFEVIKITKQVLLALDYLHLHARVIHRDIKLQNFLMTNDGVVKLSDFGLSINFDDVSDKSSVVSICGTPNYISPEVIDRDSHTSAVDVWGVGVIVFLMLTGQRPFKSSNNKKTFERIRQVHYDWPRWPVVSEQAKSFVDSILKKNPLERPTARKLLKHPFLCLSTEKSTNKKANSFDSSIKFTNVNTSHISTSTYASSSTSNAPSNRSSSVSPSVLSSNSNHNSNSPSHNSNEAYRFTQNQQNNSPLSLNPQSVVPNDSKKIQNRSKSPERPVNYGNLSSQDKKTLNLKKRSFSPSRPVIYASIESNISRNNSQFTLNHSSLLATDHLTSSQSPKKRSVSPVPKSNTSRHAIFQKDPYYMPRDKNSNKKISEMIIPNIQMSDIKEEIWWEEHYHKLQKIKQKSDDFKHEQSSSIIIKATIETIEDAAKHAEKEKQYQGINQNNSRQSTKILGKHSAEQPKASKLLVDGKLAASSVVRSNIQDNLDYRIDYGIIPSDHSSAFPSCSVLLWWDYSSRYGLGYILYNGCVGVCFNDLSRIIMEPTERFAQFYSKPNSKMEIVKLDDYSAESNELSNGKQKNDNVDKNDVNNSRNNSSKAKNDDIQNSSNKSQTNSIKIKKDFCNQDDVNPSFNEIIDKENDSIIKNEFNNPKADSKNENAQPSITLPNKKKILIVRHFAKNLKKIAMKYIDSSIIRFQEDSDSLFEKMKSVQLDYIKYWGTNKKDGILFKMNGKSLQASFSDKTSLYICADSKNLIYDDTNIVFNVALRDLVGNNNNKLNSIQSKFLIAKELGKNLE</sequence>
<feature type="region of interest" description="Disordered" evidence="8">
    <location>
        <begin position="478"/>
        <end position="498"/>
    </location>
</feature>
<feature type="compositionally biased region" description="Polar residues" evidence="8">
    <location>
        <begin position="752"/>
        <end position="764"/>
    </location>
</feature>
<evidence type="ECO:0000256" key="7">
    <source>
        <dbReference type="RuleBase" id="RU361162"/>
    </source>
</evidence>
<comment type="similarity">
    <text evidence="7">Belongs to the protein kinase superfamily. Ser/Thr protein kinase family. CDC5/Polo subfamily.</text>
</comment>
<dbReference type="CDD" id="cd13118">
    <property type="entry name" value="POLO_box_1"/>
    <property type="match status" value="1"/>
</dbReference>
<dbReference type="Pfam" id="PF00659">
    <property type="entry name" value="POLO_box"/>
    <property type="match status" value="1"/>
</dbReference>
<feature type="compositionally biased region" description="Basic and acidic residues" evidence="8">
    <location>
        <begin position="727"/>
        <end position="736"/>
    </location>
</feature>
<comment type="caution">
    <text evidence="11">The sequence shown here is derived from an EMBL/GenBank/DDBJ whole genome shotgun (WGS) entry which is preliminary data.</text>
</comment>
<dbReference type="InterPro" id="IPR033701">
    <property type="entry name" value="POLO_box_1"/>
</dbReference>
<evidence type="ECO:0000259" key="9">
    <source>
        <dbReference type="PROSITE" id="PS50011"/>
    </source>
</evidence>
<dbReference type="PANTHER" id="PTHR24345:SF0">
    <property type="entry name" value="CELL CYCLE SERINE_THREONINE-PROTEIN KINASE CDC5_MSD2"/>
    <property type="match status" value="1"/>
</dbReference>
<accession>A0ABR2KYY6</accession>
<dbReference type="Gene3D" id="1.10.510.10">
    <property type="entry name" value="Transferase(Phosphotransferase) domain 1"/>
    <property type="match status" value="1"/>
</dbReference>
<dbReference type="PROSITE" id="PS50011">
    <property type="entry name" value="PROTEIN_KINASE_DOM"/>
    <property type="match status" value="1"/>
</dbReference>
<dbReference type="SUPFAM" id="SSF82615">
    <property type="entry name" value="Polo-box domain"/>
    <property type="match status" value="2"/>
</dbReference>
<dbReference type="EC" id="2.7.11.21" evidence="7"/>
<keyword evidence="5 6" id="KW-0067">ATP-binding</keyword>
<name>A0ABR2KYY6_9EUKA</name>
<evidence type="ECO:0000259" key="10">
    <source>
        <dbReference type="PROSITE" id="PS50078"/>
    </source>
</evidence>
<dbReference type="InterPro" id="IPR000959">
    <property type="entry name" value="POLO_box_dom"/>
</dbReference>
<evidence type="ECO:0000256" key="6">
    <source>
        <dbReference type="PROSITE-ProRule" id="PRU10141"/>
    </source>
</evidence>
<dbReference type="Proteomes" id="UP001470230">
    <property type="component" value="Unassembled WGS sequence"/>
</dbReference>
<reference evidence="11 12" key="1">
    <citation type="submission" date="2024-04" db="EMBL/GenBank/DDBJ databases">
        <title>Tritrichomonas musculus Genome.</title>
        <authorList>
            <person name="Alves-Ferreira E."/>
            <person name="Grigg M."/>
            <person name="Lorenzi H."/>
            <person name="Galac M."/>
        </authorList>
    </citation>
    <scope>NUCLEOTIDE SEQUENCE [LARGE SCALE GENOMIC DNA]</scope>
    <source>
        <strain evidence="11 12">EAF2021</strain>
    </source>
</reference>
<dbReference type="PROSITE" id="PS50078">
    <property type="entry name" value="POLO_BOX"/>
    <property type="match status" value="1"/>
</dbReference>
<protein>
    <recommendedName>
        <fullName evidence="7">Serine/threonine-protein kinase PLK</fullName>
        <ecNumber evidence="7">2.7.11.21</ecNumber>
    </recommendedName>
    <alternativeName>
        <fullName evidence="7">Polo-like kinase</fullName>
    </alternativeName>
</protein>
<feature type="region of interest" description="Disordered" evidence="8">
    <location>
        <begin position="343"/>
        <end position="442"/>
    </location>
</feature>
<organism evidence="11 12">
    <name type="scientific">Tritrichomonas musculus</name>
    <dbReference type="NCBI Taxonomy" id="1915356"/>
    <lineage>
        <taxon>Eukaryota</taxon>
        <taxon>Metamonada</taxon>
        <taxon>Parabasalia</taxon>
        <taxon>Tritrichomonadida</taxon>
        <taxon>Tritrichomonadidae</taxon>
        <taxon>Tritrichomonas</taxon>
    </lineage>
</organism>
<dbReference type="SMART" id="SM00220">
    <property type="entry name" value="S_TKc"/>
    <property type="match status" value="1"/>
</dbReference>
<dbReference type="InterPro" id="IPR036947">
    <property type="entry name" value="POLO_box_dom_sf"/>
</dbReference>
<evidence type="ECO:0000313" key="12">
    <source>
        <dbReference type="Proteomes" id="UP001470230"/>
    </source>
</evidence>
<feature type="region of interest" description="Disordered" evidence="8">
    <location>
        <begin position="718"/>
        <end position="764"/>
    </location>
</feature>
<dbReference type="EMBL" id="JAPFFF010000002">
    <property type="protein sequence ID" value="KAK8896319.1"/>
    <property type="molecule type" value="Genomic_DNA"/>
</dbReference>
<feature type="domain" description="POLO box" evidence="10">
    <location>
        <begin position="656"/>
        <end position="738"/>
    </location>
</feature>
<dbReference type="InterPro" id="IPR011009">
    <property type="entry name" value="Kinase-like_dom_sf"/>
</dbReference>
<keyword evidence="1 7" id="KW-0723">Serine/threonine-protein kinase</keyword>
<dbReference type="PROSITE" id="PS00107">
    <property type="entry name" value="PROTEIN_KINASE_ATP"/>
    <property type="match status" value="1"/>
</dbReference>
<dbReference type="PANTHER" id="PTHR24345">
    <property type="entry name" value="SERINE/THREONINE-PROTEIN KINASE PLK"/>
    <property type="match status" value="1"/>
</dbReference>
<dbReference type="SUPFAM" id="SSF56112">
    <property type="entry name" value="Protein kinase-like (PK-like)"/>
    <property type="match status" value="1"/>
</dbReference>
<dbReference type="InterPro" id="IPR000719">
    <property type="entry name" value="Prot_kinase_dom"/>
</dbReference>
<dbReference type="Gene3D" id="3.30.1120.30">
    <property type="entry name" value="POLO box domain"/>
    <property type="match status" value="2"/>
</dbReference>
<gene>
    <name evidence="11" type="ORF">M9Y10_014217</name>
</gene>
<keyword evidence="2 7" id="KW-0808">Transferase</keyword>
<evidence type="ECO:0000256" key="8">
    <source>
        <dbReference type="SAM" id="MobiDB-lite"/>
    </source>
</evidence>
<evidence type="ECO:0000313" key="11">
    <source>
        <dbReference type="EMBL" id="KAK8896319.1"/>
    </source>
</evidence>